<dbReference type="PANTHER" id="PTHR43311">
    <property type="entry name" value="GLUTAMATE--TRNA LIGASE"/>
    <property type="match status" value="1"/>
</dbReference>
<feature type="domain" description="Glutamyl/glutaminyl-tRNA synthetase class Ib catalytic" evidence="6">
    <location>
        <begin position="79"/>
        <end position="197"/>
    </location>
</feature>
<reference evidence="7 8" key="1">
    <citation type="submission" date="2016-10" db="EMBL/GenBank/DDBJ databases">
        <authorList>
            <person name="de Groot N.N."/>
        </authorList>
    </citation>
    <scope>NUCLEOTIDE SEQUENCE [LARGE SCALE GENOMIC DNA]</scope>
    <source>
        <strain evidence="7 8">CGMCC 1.7659</strain>
    </source>
</reference>
<accession>A0A1I4WPL9</accession>
<evidence type="ECO:0000256" key="2">
    <source>
        <dbReference type="ARBA" id="ARBA00022741"/>
    </source>
</evidence>
<protein>
    <submittedName>
        <fullName evidence="7">Glutamyl-Q tRNA(Asp) synthetase</fullName>
    </submittedName>
</protein>
<gene>
    <name evidence="7" type="ORF">SAMN05216289_105179</name>
</gene>
<proteinExistence type="inferred from homology"/>
<evidence type="ECO:0000313" key="7">
    <source>
        <dbReference type="EMBL" id="SFN14969.1"/>
    </source>
</evidence>
<dbReference type="SUPFAM" id="SSF52374">
    <property type="entry name" value="Nucleotidylyl transferase"/>
    <property type="match status" value="1"/>
</dbReference>
<dbReference type="GO" id="GO:0006424">
    <property type="term" value="P:glutamyl-tRNA aminoacylation"/>
    <property type="evidence" value="ECO:0007669"/>
    <property type="project" value="TreeGrafter"/>
</dbReference>
<keyword evidence="4 5" id="KW-0030">Aminoacyl-tRNA synthetase</keyword>
<keyword evidence="1 5" id="KW-0436">Ligase</keyword>
<dbReference type="Gene3D" id="3.40.50.620">
    <property type="entry name" value="HUPs"/>
    <property type="match status" value="1"/>
</dbReference>
<dbReference type="AlphaFoldDB" id="A0A1I4WPL9"/>
<dbReference type="GO" id="GO:0005524">
    <property type="term" value="F:ATP binding"/>
    <property type="evidence" value="ECO:0007669"/>
    <property type="project" value="UniProtKB-KW"/>
</dbReference>
<evidence type="ECO:0000256" key="3">
    <source>
        <dbReference type="ARBA" id="ARBA00022840"/>
    </source>
</evidence>
<dbReference type="STRING" id="578942.SAMN05216289_105179"/>
<dbReference type="GO" id="GO:0004818">
    <property type="term" value="F:glutamate-tRNA ligase activity"/>
    <property type="evidence" value="ECO:0007669"/>
    <property type="project" value="TreeGrafter"/>
</dbReference>
<keyword evidence="3 5" id="KW-0067">ATP-binding</keyword>
<evidence type="ECO:0000256" key="4">
    <source>
        <dbReference type="ARBA" id="ARBA00023146"/>
    </source>
</evidence>
<evidence type="ECO:0000256" key="5">
    <source>
        <dbReference type="RuleBase" id="RU363037"/>
    </source>
</evidence>
<keyword evidence="8" id="KW-1185">Reference proteome</keyword>
<dbReference type="NCBIfam" id="NF004314">
    <property type="entry name" value="PRK05710.1-3"/>
    <property type="match status" value="1"/>
</dbReference>
<name>A0A1I4WPL9_9GAMM</name>
<comment type="similarity">
    <text evidence="5">Belongs to the class-I aminoacyl-tRNA synthetase family.</text>
</comment>
<dbReference type="EMBL" id="FOVF01000005">
    <property type="protein sequence ID" value="SFN14969.1"/>
    <property type="molecule type" value="Genomic_DNA"/>
</dbReference>
<feature type="domain" description="Glutamyl/glutaminyl-tRNA synthetase class Ib catalytic" evidence="6">
    <location>
        <begin position="1"/>
        <end position="65"/>
    </location>
</feature>
<organism evidence="7 8">
    <name type="scientific">Dokdonella immobilis</name>
    <dbReference type="NCBI Taxonomy" id="578942"/>
    <lineage>
        <taxon>Bacteria</taxon>
        <taxon>Pseudomonadati</taxon>
        <taxon>Pseudomonadota</taxon>
        <taxon>Gammaproteobacteria</taxon>
        <taxon>Lysobacterales</taxon>
        <taxon>Rhodanobacteraceae</taxon>
        <taxon>Dokdonella</taxon>
    </lineage>
</organism>
<dbReference type="InterPro" id="IPR049940">
    <property type="entry name" value="GluQ/Sye"/>
</dbReference>
<dbReference type="PANTHER" id="PTHR43311:SF1">
    <property type="entry name" value="GLUTAMYL-Q TRNA(ASP) SYNTHETASE"/>
    <property type="match status" value="1"/>
</dbReference>
<evidence type="ECO:0000256" key="1">
    <source>
        <dbReference type="ARBA" id="ARBA00022598"/>
    </source>
</evidence>
<sequence>MEDVDTTRVVPGAAEDILETLAAFGLESDAPVLVQSERSVRYAGALEQLRKRDLAYPCHCSRGDLAAFGGVHPSRCVVSGAADGRPPAWRLRVGASVVDFEDGVCGAQSQELARSVGDFVLRRSDGCYSYQLAVVVDDADQGVTEIVRGADLLDSTPRQIHLQRTLGLPTPAYLHLPLVLDSSGRKLSKHDLARPVDRADPLPALRAALAFLGQHATRESTVGEFLRVAANRFDPARIPCERKTHVALRKD</sequence>
<keyword evidence="5" id="KW-0648">Protein biosynthesis</keyword>
<dbReference type="Pfam" id="PF00749">
    <property type="entry name" value="tRNA-synt_1c"/>
    <property type="match status" value="2"/>
</dbReference>
<evidence type="ECO:0000259" key="6">
    <source>
        <dbReference type="Pfam" id="PF00749"/>
    </source>
</evidence>
<dbReference type="GO" id="GO:0005829">
    <property type="term" value="C:cytosol"/>
    <property type="evidence" value="ECO:0007669"/>
    <property type="project" value="TreeGrafter"/>
</dbReference>
<keyword evidence="2 5" id="KW-0547">Nucleotide-binding</keyword>
<dbReference type="Proteomes" id="UP000198575">
    <property type="component" value="Unassembled WGS sequence"/>
</dbReference>
<evidence type="ECO:0000313" key="8">
    <source>
        <dbReference type="Proteomes" id="UP000198575"/>
    </source>
</evidence>
<dbReference type="InterPro" id="IPR014729">
    <property type="entry name" value="Rossmann-like_a/b/a_fold"/>
</dbReference>
<dbReference type="InterPro" id="IPR020058">
    <property type="entry name" value="Glu/Gln-tRNA-synth_Ib_cat-dom"/>
</dbReference>